<comment type="similarity">
    <text evidence="2 8">Belongs to the EMP24/GP25L family.</text>
</comment>
<evidence type="ECO:0000313" key="12">
    <source>
        <dbReference type="EMBL" id="CAA7059908.1"/>
    </source>
</evidence>
<evidence type="ECO:0000256" key="3">
    <source>
        <dbReference type="ARBA" id="ARBA00022692"/>
    </source>
</evidence>
<dbReference type="InterPro" id="IPR009038">
    <property type="entry name" value="GOLD_dom"/>
</dbReference>
<proteinExistence type="inferred from homology"/>
<comment type="caution">
    <text evidence="12">The sequence shown here is derived from an EMBL/GenBank/DDBJ whole genome shotgun (WGS) entry which is preliminary data.</text>
</comment>
<accession>A0A6D2L2N8</accession>
<dbReference type="OrthoDB" id="759142at2759"/>
<evidence type="ECO:0000256" key="7">
    <source>
        <dbReference type="ARBA" id="ARBA00023136"/>
    </source>
</evidence>
<evidence type="ECO:0000256" key="4">
    <source>
        <dbReference type="ARBA" id="ARBA00022729"/>
    </source>
</evidence>
<keyword evidence="7 9" id="KW-0472">Membrane</keyword>
<evidence type="ECO:0000259" key="11">
    <source>
        <dbReference type="PROSITE" id="PS50866"/>
    </source>
</evidence>
<dbReference type="Proteomes" id="UP000467841">
    <property type="component" value="Unassembled WGS sequence"/>
</dbReference>
<comment type="subcellular location">
    <subcellularLocation>
        <location evidence="1 8">Membrane</location>
        <topology evidence="1 8">Single-pass type I membrane protein</topology>
    </subcellularLocation>
</comment>
<sequence>MAISPILFIGLICVAGSAFLFPAAEAIWLTVPSSGEKCISEEIQANVVVLAYYYCIDQDKVDFGPTLDVRVTSPYGNELYKRVNETAGEFAFTTSESGTYIACFSMHHDQSHYTPSSSVIISLDWKIGIRAKDWDSVAKKEKIEGVELDLRKSEAVVNGIKANMLHLKLKEAYAREINEKTNKRVAQLGFFSIGVSLIVSVFQVLYLKRFFLKKKLI</sequence>
<feature type="chain" id="PRO_5025446924" description="GOLD domain-containing protein" evidence="10">
    <location>
        <begin position="27"/>
        <end position="217"/>
    </location>
</feature>
<name>A0A6D2L2N8_9BRAS</name>
<protein>
    <recommendedName>
        <fullName evidence="11">GOLD domain-containing protein</fullName>
    </recommendedName>
</protein>
<keyword evidence="13" id="KW-1185">Reference proteome</keyword>
<dbReference type="Pfam" id="PF01105">
    <property type="entry name" value="EMP24_GP25L"/>
    <property type="match status" value="1"/>
</dbReference>
<evidence type="ECO:0000256" key="1">
    <source>
        <dbReference type="ARBA" id="ARBA00004479"/>
    </source>
</evidence>
<feature type="signal peptide" evidence="10">
    <location>
        <begin position="1"/>
        <end position="26"/>
    </location>
</feature>
<evidence type="ECO:0000256" key="5">
    <source>
        <dbReference type="ARBA" id="ARBA00022989"/>
    </source>
</evidence>
<keyword evidence="3 8" id="KW-0812">Transmembrane</keyword>
<dbReference type="EMBL" id="CACVBM020001806">
    <property type="protein sequence ID" value="CAA7059908.1"/>
    <property type="molecule type" value="Genomic_DNA"/>
</dbReference>
<organism evidence="12 13">
    <name type="scientific">Microthlaspi erraticum</name>
    <dbReference type="NCBI Taxonomy" id="1685480"/>
    <lineage>
        <taxon>Eukaryota</taxon>
        <taxon>Viridiplantae</taxon>
        <taxon>Streptophyta</taxon>
        <taxon>Embryophyta</taxon>
        <taxon>Tracheophyta</taxon>
        <taxon>Spermatophyta</taxon>
        <taxon>Magnoliopsida</taxon>
        <taxon>eudicotyledons</taxon>
        <taxon>Gunneridae</taxon>
        <taxon>Pentapetalae</taxon>
        <taxon>rosids</taxon>
        <taxon>malvids</taxon>
        <taxon>Brassicales</taxon>
        <taxon>Brassicaceae</taxon>
        <taxon>Coluteocarpeae</taxon>
        <taxon>Microthlaspi</taxon>
    </lineage>
</organism>
<feature type="domain" description="GOLD" evidence="11">
    <location>
        <begin position="36"/>
        <end position="127"/>
    </location>
</feature>
<dbReference type="InterPro" id="IPR015720">
    <property type="entry name" value="Emp24-like"/>
</dbReference>
<dbReference type="AlphaFoldDB" id="A0A6D2L2N8"/>
<evidence type="ECO:0000256" key="10">
    <source>
        <dbReference type="SAM" id="SignalP"/>
    </source>
</evidence>
<keyword evidence="4 10" id="KW-0732">Signal</keyword>
<keyword evidence="6" id="KW-0175">Coiled coil</keyword>
<feature type="transmembrane region" description="Helical" evidence="9">
    <location>
        <begin position="188"/>
        <end position="207"/>
    </location>
</feature>
<gene>
    <name evidence="12" type="ORF">MERR_LOCUS47144</name>
</gene>
<keyword evidence="5 9" id="KW-1133">Transmembrane helix</keyword>
<dbReference type="GO" id="GO:0016020">
    <property type="term" value="C:membrane"/>
    <property type="evidence" value="ECO:0007669"/>
    <property type="project" value="UniProtKB-SubCell"/>
</dbReference>
<evidence type="ECO:0000313" key="13">
    <source>
        <dbReference type="Proteomes" id="UP000467841"/>
    </source>
</evidence>
<dbReference type="PROSITE" id="PS50866">
    <property type="entry name" value="GOLD"/>
    <property type="match status" value="1"/>
</dbReference>
<dbReference type="SMART" id="SM01190">
    <property type="entry name" value="EMP24_GP25L"/>
    <property type="match status" value="1"/>
</dbReference>
<evidence type="ECO:0000256" key="6">
    <source>
        <dbReference type="ARBA" id="ARBA00023054"/>
    </source>
</evidence>
<evidence type="ECO:0000256" key="2">
    <source>
        <dbReference type="ARBA" id="ARBA00007104"/>
    </source>
</evidence>
<evidence type="ECO:0000256" key="9">
    <source>
        <dbReference type="SAM" id="Phobius"/>
    </source>
</evidence>
<evidence type="ECO:0000256" key="8">
    <source>
        <dbReference type="RuleBase" id="RU003827"/>
    </source>
</evidence>
<dbReference type="PANTHER" id="PTHR22811">
    <property type="entry name" value="TRANSMEMBRANE EMP24 DOMAIN-CONTAINING PROTEIN"/>
    <property type="match status" value="1"/>
</dbReference>
<reference evidence="12" key="1">
    <citation type="submission" date="2020-01" db="EMBL/GenBank/DDBJ databases">
        <authorList>
            <person name="Mishra B."/>
        </authorList>
    </citation>
    <scope>NUCLEOTIDE SEQUENCE [LARGE SCALE GENOMIC DNA]</scope>
</reference>